<dbReference type="SMART" id="SM00225">
    <property type="entry name" value="BTB"/>
    <property type="match status" value="1"/>
</dbReference>
<dbReference type="InParanoid" id="A0A369J5R9"/>
<dbReference type="InterPro" id="IPR000210">
    <property type="entry name" value="BTB/POZ_dom"/>
</dbReference>
<evidence type="ECO:0000313" key="2">
    <source>
        <dbReference type="EMBL" id="RDB17298.1"/>
    </source>
</evidence>
<feature type="domain" description="BTB" evidence="1">
    <location>
        <begin position="34"/>
        <end position="103"/>
    </location>
</feature>
<dbReference type="AlphaFoldDB" id="A0A369J5R9"/>
<dbReference type="EMBL" id="LUEZ02000113">
    <property type="protein sequence ID" value="RDB17298.1"/>
    <property type="molecule type" value="Genomic_DNA"/>
</dbReference>
<keyword evidence="3" id="KW-1185">Reference proteome</keyword>
<protein>
    <recommendedName>
        <fullName evidence="1">BTB domain-containing protein</fullName>
    </recommendedName>
</protein>
<accession>A0A369J5R9</accession>
<sequence>MDRPHPIKRQRTDDLELSRLLEDSTRSTIWFDDGSVILNAENTLFRVHRSILSSHSSVFDDLLGALSSEVQVDGCPVLTVQDSAEDMSHFLKALTDRSYYREKDAQSIEITSSILRLSMKYCVDHLRDEASSRLQYEFPASLESYDRRTLGSRIKSGRGYIVDCISLMREVGLISALPTCFLTLGQYRLPDILNGKLRPDGSRAILPLEDQRICVTGIYELHVAIAQEMYGWVDIEPGDVRTCKRVGCSDSRFRLSASLWKPTNDKPLKMLRQWWPEWLVGLCGTCASDAKEEYEAGRRRIWERLPSFFGLPNWKDMPAQ</sequence>
<dbReference type="CDD" id="cd18186">
    <property type="entry name" value="BTB_POZ_ZBTB_KLHL-like"/>
    <property type="match status" value="1"/>
</dbReference>
<dbReference type="Pfam" id="PF00651">
    <property type="entry name" value="BTB"/>
    <property type="match status" value="1"/>
</dbReference>
<organism evidence="2 3">
    <name type="scientific">Hypsizygus marmoreus</name>
    <name type="common">White beech mushroom</name>
    <name type="synonym">Agaricus marmoreus</name>
    <dbReference type="NCBI Taxonomy" id="39966"/>
    <lineage>
        <taxon>Eukaryota</taxon>
        <taxon>Fungi</taxon>
        <taxon>Dikarya</taxon>
        <taxon>Basidiomycota</taxon>
        <taxon>Agaricomycotina</taxon>
        <taxon>Agaricomycetes</taxon>
        <taxon>Agaricomycetidae</taxon>
        <taxon>Agaricales</taxon>
        <taxon>Tricholomatineae</taxon>
        <taxon>Lyophyllaceae</taxon>
        <taxon>Hypsizygus</taxon>
    </lineage>
</organism>
<evidence type="ECO:0000313" key="3">
    <source>
        <dbReference type="Proteomes" id="UP000076154"/>
    </source>
</evidence>
<dbReference type="Proteomes" id="UP000076154">
    <property type="component" value="Unassembled WGS sequence"/>
</dbReference>
<dbReference type="PROSITE" id="PS50097">
    <property type="entry name" value="BTB"/>
    <property type="match status" value="1"/>
</dbReference>
<gene>
    <name evidence="2" type="ORF">Hypma_001918</name>
</gene>
<dbReference type="OrthoDB" id="3217871at2759"/>
<dbReference type="Gene3D" id="3.30.710.10">
    <property type="entry name" value="Potassium Channel Kv1.1, Chain A"/>
    <property type="match status" value="1"/>
</dbReference>
<comment type="caution">
    <text evidence="2">The sequence shown here is derived from an EMBL/GenBank/DDBJ whole genome shotgun (WGS) entry which is preliminary data.</text>
</comment>
<name>A0A369J5R9_HYPMA</name>
<proteinExistence type="predicted"/>
<dbReference type="InterPro" id="IPR011333">
    <property type="entry name" value="SKP1/BTB/POZ_sf"/>
</dbReference>
<evidence type="ECO:0000259" key="1">
    <source>
        <dbReference type="PROSITE" id="PS50097"/>
    </source>
</evidence>
<dbReference type="SUPFAM" id="SSF54695">
    <property type="entry name" value="POZ domain"/>
    <property type="match status" value="1"/>
</dbReference>
<reference evidence="2" key="1">
    <citation type="submission" date="2018-04" db="EMBL/GenBank/DDBJ databases">
        <title>Whole genome sequencing of Hypsizygus marmoreus.</title>
        <authorList>
            <person name="Choi I.-G."/>
            <person name="Min B."/>
            <person name="Kim J.-G."/>
            <person name="Kim S."/>
            <person name="Oh Y.-L."/>
            <person name="Kong W.-S."/>
            <person name="Park H."/>
            <person name="Jeong J."/>
            <person name="Song E.-S."/>
        </authorList>
    </citation>
    <scope>NUCLEOTIDE SEQUENCE [LARGE SCALE GENOMIC DNA]</scope>
    <source>
        <strain evidence="2">51987-8</strain>
    </source>
</reference>